<reference evidence="2 3" key="1">
    <citation type="submission" date="2011-02" db="EMBL/GenBank/DDBJ databases">
        <title>The Genome Sequence of Sphaeroforma arctica JP610.</title>
        <authorList>
            <consortium name="The Broad Institute Genome Sequencing Platform"/>
            <person name="Russ C."/>
            <person name="Cuomo C."/>
            <person name="Young S.K."/>
            <person name="Zeng Q."/>
            <person name="Gargeya S."/>
            <person name="Alvarado L."/>
            <person name="Berlin A."/>
            <person name="Chapman S.B."/>
            <person name="Chen Z."/>
            <person name="Freedman E."/>
            <person name="Gellesch M."/>
            <person name="Goldberg J."/>
            <person name="Griggs A."/>
            <person name="Gujja S."/>
            <person name="Heilman E."/>
            <person name="Heiman D."/>
            <person name="Howarth C."/>
            <person name="Mehta T."/>
            <person name="Neiman D."/>
            <person name="Pearson M."/>
            <person name="Roberts A."/>
            <person name="Saif S."/>
            <person name="Shea T."/>
            <person name="Shenoy N."/>
            <person name="Sisk P."/>
            <person name="Stolte C."/>
            <person name="Sykes S."/>
            <person name="White J."/>
            <person name="Yandava C."/>
            <person name="Burger G."/>
            <person name="Gray M.W."/>
            <person name="Holland P.W.H."/>
            <person name="King N."/>
            <person name="Lang F.B.F."/>
            <person name="Roger A.J."/>
            <person name="Ruiz-Trillo I."/>
            <person name="Haas B."/>
            <person name="Nusbaum C."/>
            <person name="Birren B."/>
        </authorList>
    </citation>
    <scope>NUCLEOTIDE SEQUENCE [LARGE SCALE GENOMIC DNA]</scope>
    <source>
        <strain evidence="2 3">JP610</strain>
    </source>
</reference>
<dbReference type="Proteomes" id="UP000054560">
    <property type="component" value="Unassembled WGS sequence"/>
</dbReference>
<feature type="region of interest" description="Disordered" evidence="1">
    <location>
        <begin position="133"/>
        <end position="163"/>
    </location>
</feature>
<feature type="compositionally biased region" description="Polar residues" evidence="1">
    <location>
        <begin position="212"/>
        <end position="252"/>
    </location>
</feature>
<dbReference type="RefSeq" id="XP_014157662.1">
    <property type="nucleotide sequence ID" value="XM_014302187.1"/>
</dbReference>
<name>A0A0L0G3Y5_9EUKA</name>
<accession>A0A0L0G3Y5</accession>
<feature type="compositionally biased region" description="Polar residues" evidence="1">
    <location>
        <begin position="1"/>
        <end position="21"/>
    </location>
</feature>
<evidence type="ECO:0000313" key="2">
    <source>
        <dbReference type="EMBL" id="KNC83760.1"/>
    </source>
</evidence>
<feature type="region of interest" description="Disordered" evidence="1">
    <location>
        <begin position="212"/>
        <end position="281"/>
    </location>
</feature>
<dbReference type="AlphaFoldDB" id="A0A0L0G3Y5"/>
<evidence type="ECO:0000256" key="1">
    <source>
        <dbReference type="SAM" id="MobiDB-lite"/>
    </source>
</evidence>
<organism evidence="2 3">
    <name type="scientific">Sphaeroforma arctica JP610</name>
    <dbReference type="NCBI Taxonomy" id="667725"/>
    <lineage>
        <taxon>Eukaryota</taxon>
        <taxon>Ichthyosporea</taxon>
        <taxon>Ichthyophonida</taxon>
        <taxon>Sphaeroforma</taxon>
    </lineage>
</organism>
<evidence type="ECO:0000313" key="3">
    <source>
        <dbReference type="Proteomes" id="UP000054560"/>
    </source>
</evidence>
<dbReference type="OrthoDB" id="71307at2759"/>
<proteinExistence type="predicted"/>
<gene>
    <name evidence="2" type="ORF">SARC_04010</name>
</gene>
<dbReference type="EMBL" id="KQ241811">
    <property type="protein sequence ID" value="KNC83760.1"/>
    <property type="molecule type" value="Genomic_DNA"/>
</dbReference>
<protein>
    <submittedName>
        <fullName evidence="2">Uncharacterized protein</fullName>
    </submittedName>
</protein>
<feature type="region of interest" description="Disordered" evidence="1">
    <location>
        <begin position="1"/>
        <end position="102"/>
    </location>
</feature>
<dbReference type="GeneID" id="25904514"/>
<keyword evidence="3" id="KW-1185">Reference proteome</keyword>
<sequence>MQGQSSSPTTADDLSPSSSLSEMRLCESNSESSASPSQLSDTQSISEAIEDVSPSGADDGLRTLPSLKATVPSVDAYAFPPQTKGEGCVERSHSHSGVGDESVGGISDTGLYLATPTASGLDALASCPDQAKIPQTTDEPEFPITPDKTDMGTPPENMRASSTPLRDVTVGDYMITELPLIAPTSTATTDSIPASSAILSSTATSQERILPNQSLQQFSDETPGVCSTDTTNGASNGRSTASTLLVTDNGQEVSGGDARADTQLDLDSSEEISTPSASSDEEMSGYELKILGIPTNGIRTRVETQINLCLELVATDGRPLFEKLHIDQRLVSKTSQMVGCYFAMAVVFQ</sequence>
<feature type="compositionally biased region" description="Low complexity" evidence="1">
    <location>
        <begin position="28"/>
        <end position="40"/>
    </location>
</feature>